<evidence type="ECO:0000313" key="2">
    <source>
        <dbReference type="Proteomes" id="UP000095280"/>
    </source>
</evidence>
<reference evidence="3" key="1">
    <citation type="submission" date="2016-11" db="UniProtKB">
        <authorList>
            <consortium name="WormBaseParasite"/>
        </authorList>
    </citation>
    <scope>IDENTIFICATION</scope>
</reference>
<keyword evidence="1" id="KW-0732">Signal</keyword>
<feature type="signal peptide" evidence="1">
    <location>
        <begin position="1"/>
        <end position="17"/>
    </location>
</feature>
<name>A0A1I8FLY1_9PLAT</name>
<sequence length="108" mass="11504">MCSNLVIKLIVIMCVAAAESTNTRLEFSIQPASSTVEAAVVTSLTARNAIHCAANARAFNPAAVRPSPSCRRRSSVCCLPSGEPTFATAASRETVHRRRLQSRAARSC</sequence>
<evidence type="ECO:0000256" key="1">
    <source>
        <dbReference type="SAM" id="SignalP"/>
    </source>
</evidence>
<dbReference type="Proteomes" id="UP000095280">
    <property type="component" value="Unplaced"/>
</dbReference>
<evidence type="ECO:0000313" key="3">
    <source>
        <dbReference type="WBParaSite" id="maker-unitig_40276-snap-gene-0.5-mRNA-1"/>
    </source>
</evidence>
<accession>A0A1I8FLY1</accession>
<proteinExistence type="predicted"/>
<protein>
    <submittedName>
        <fullName evidence="3">Secreted protein</fullName>
    </submittedName>
</protein>
<dbReference type="AlphaFoldDB" id="A0A1I8FLY1"/>
<organism evidence="2 3">
    <name type="scientific">Macrostomum lignano</name>
    <dbReference type="NCBI Taxonomy" id="282301"/>
    <lineage>
        <taxon>Eukaryota</taxon>
        <taxon>Metazoa</taxon>
        <taxon>Spiralia</taxon>
        <taxon>Lophotrochozoa</taxon>
        <taxon>Platyhelminthes</taxon>
        <taxon>Rhabditophora</taxon>
        <taxon>Macrostomorpha</taxon>
        <taxon>Macrostomida</taxon>
        <taxon>Macrostomidae</taxon>
        <taxon>Macrostomum</taxon>
    </lineage>
</organism>
<dbReference type="WBParaSite" id="maker-unitig_40276-snap-gene-0.5-mRNA-1">
    <property type="protein sequence ID" value="maker-unitig_40276-snap-gene-0.5-mRNA-1"/>
    <property type="gene ID" value="maker-unitig_40276-snap-gene-0.5"/>
</dbReference>
<keyword evidence="2" id="KW-1185">Reference proteome</keyword>
<feature type="chain" id="PRO_5009318758" evidence="1">
    <location>
        <begin position="18"/>
        <end position="108"/>
    </location>
</feature>